<evidence type="ECO:0008006" key="2">
    <source>
        <dbReference type="Google" id="ProtNLM"/>
    </source>
</evidence>
<evidence type="ECO:0000313" key="1">
    <source>
        <dbReference type="EMBL" id="SVB98244.1"/>
    </source>
</evidence>
<reference evidence="1" key="1">
    <citation type="submission" date="2018-05" db="EMBL/GenBank/DDBJ databases">
        <authorList>
            <person name="Lanie J.A."/>
            <person name="Ng W.-L."/>
            <person name="Kazmierczak K.M."/>
            <person name="Andrzejewski T.M."/>
            <person name="Davidsen T.M."/>
            <person name="Wayne K.J."/>
            <person name="Tettelin H."/>
            <person name="Glass J.I."/>
            <person name="Rusch D."/>
            <person name="Podicherti R."/>
            <person name="Tsui H.-C.T."/>
            <person name="Winkler M.E."/>
        </authorList>
    </citation>
    <scope>NUCLEOTIDE SEQUENCE</scope>
</reference>
<sequence length="139" mass="16632">MLLLKILDKLGRKKIVMDRGPSHPEYFLAKPWTARYYLLFRKRPRWFPFNILIHHILDDDHGVGLHNHPFPYMTIILKGGYWETDSNHKRTWRGRFYVGFRSADNLHRVDLEPGIKPITLYIAGPYGLRKKDRSEYEIL</sequence>
<gene>
    <name evidence="1" type="ORF">METZ01_LOCUS251098</name>
</gene>
<organism evidence="1">
    <name type="scientific">marine metagenome</name>
    <dbReference type="NCBI Taxonomy" id="408172"/>
    <lineage>
        <taxon>unclassified sequences</taxon>
        <taxon>metagenomes</taxon>
        <taxon>ecological metagenomes</taxon>
    </lineage>
</organism>
<dbReference type="EMBL" id="UINC01066995">
    <property type="protein sequence ID" value="SVB98244.1"/>
    <property type="molecule type" value="Genomic_DNA"/>
</dbReference>
<name>A0A382IEV8_9ZZZZ</name>
<dbReference type="AlphaFoldDB" id="A0A382IEV8"/>
<protein>
    <recommendedName>
        <fullName evidence="2">ChrR-like cupin domain-containing protein</fullName>
    </recommendedName>
</protein>
<accession>A0A382IEV8</accession>
<proteinExistence type="predicted"/>